<dbReference type="STRING" id="641147.HMPREF9021_02013"/>
<dbReference type="Proteomes" id="UP000017813">
    <property type="component" value="Unassembled WGS sequence"/>
</dbReference>
<feature type="transmembrane region" description="Helical" evidence="1">
    <location>
        <begin position="114"/>
        <end position="137"/>
    </location>
</feature>
<organism evidence="3 4">
    <name type="scientific">Simonsiella muelleri ATCC 29453</name>
    <dbReference type="NCBI Taxonomy" id="641147"/>
    <lineage>
        <taxon>Bacteria</taxon>
        <taxon>Pseudomonadati</taxon>
        <taxon>Pseudomonadota</taxon>
        <taxon>Betaproteobacteria</taxon>
        <taxon>Neisseriales</taxon>
        <taxon>Neisseriaceae</taxon>
        <taxon>Simonsiella</taxon>
    </lineage>
</organism>
<name>V9HK16_9NEIS</name>
<evidence type="ECO:0000259" key="2">
    <source>
        <dbReference type="Pfam" id="PF14378"/>
    </source>
</evidence>
<dbReference type="KEGG" id="smur:BWP33_02790"/>
<evidence type="ECO:0000313" key="4">
    <source>
        <dbReference type="Proteomes" id="UP000017813"/>
    </source>
</evidence>
<comment type="caution">
    <text evidence="3">The sequence shown here is derived from an EMBL/GenBank/DDBJ whole genome shotgun (WGS) entry which is preliminary data.</text>
</comment>
<evidence type="ECO:0000313" key="3">
    <source>
        <dbReference type="EMBL" id="EFG30108.2"/>
    </source>
</evidence>
<dbReference type="GO" id="GO:0016020">
    <property type="term" value="C:membrane"/>
    <property type="evidence" value="ECO:0007669"/>
    <property type="project" value="UniProtKB-SubCell"/>
</dbReference>
<dbReference type="eggNOG" id="COG0671">
    <property type="taxonomic scope" value="Bacteria"/>
</dbReference>
<keyword evidence="1" id="KW-0472">Membrane</keyword>
<feature type="transmembrane region" description="Helical" evidence="1">
    <location>
        <begin position="149"/>
        <end position="167"/>
    </location>
</feature>
<dbReference type="RefSeq" id="WP_002642862.1">
    <property type="nucleotide sequence ID" value="NZ_CP019448.1"/>
</dbReference>
<accession>V9HK16</accession>
<dbReference type="InterPro" id="IPR026841">
    <property type="entry name" value="Aur1/Ipt1"/>
</dbReference>
<dbReference type="InterPro" id="IPR036938">
    <property type="entry name" value="PAP2/HPO_sf"/>
</dbReference>
<dbReference type="SUPFAM" id="SSF48317">
    <property type="entry name" value="Acid phosphatase/Vanadium-dependent haloperoxidase"/>
    <property type="match status" value="1"/>
</dbReference>
<feature type="transmembrane region" description="Helical" evidence="1">
    <location>
        <begin position="80"/>
        <end position="102"/>
    </location>
</feature>
<keyword evidence="4" id="KW-1185">Reference proteome</keyword>
<dbReference type="Gene3D" id="1.20.144.10">
    <property type="entry name" value="Phosphatidic acid phosphatase type 2/haloperoxidase"/>
    <property type="match status" value="1"/>
</dbReference>
<reference evidence="3" key="2">
    <citation type="submission" date="2011-10" db="EMBL/GenBank/DDBJ databases">
        <title>The Genome Sequence of Simonsiella muelleri ATCC 29453.</title>
        <authorList>
            <consortium name="The Broad Institute Genome Sequencing Platform"/>
            <consortium name="The Broad Institute Genome Sequencing Center for Infectious Disease"/>
            <person name="Earl A."/>
            <person name="Ward D."/>
            <person name="Feldgarden M."/>
            <person name="Gevers D."/>
            <person name="Izard J."/>
            <person name="Baranova O.V."/>
            <person name="Blanton J.M."/>
            <person name="Tanner A.C."/>
            <person name="Dewhirst F."/>
            <person name="Young S.K."/>
            <person name="Zeng Q."/>
            <person name="Gargeya S."/>
            <person name="Fitzgerald M."/>
            <person name="Haas B."/>
            <person name="Abouelleil A."/>
            <person name="Alvarado L."/>
            <person name="Arachchi H.M."/>
            <person name="Berlin A."/>
            <person name="Brown A."/>
            <person name="Chapman S.B."/>
            <person name="Chen Z."/>
            <person name="Dunbar C."/>
            <person name="Freedman E."/>
            <person name="Gearin G."/>
            <person name="Goldberg J."/>
            <person name="Griggs A."/>
            <person name="Gujja S."/>
            <person name="Heiman D."/>
            <person name="Howarth C."/>
            <person name="Larson L."/>
            <person name="Lui A."/>
            <person name="MacDonald P.J.P."/>
            <person name="Montmayeur A."/>
            <person name="Murphy C."/>
            <person name="Neiman D."/>
            <person name="Pearson M."/>
            <person name="Priest M."/>
            <person name="Roberts A."/>
            <person name="Saif S."/>
            <person name="Shea T."/>
            <person name="Shenoy N."/>
            <person name="Sisk P."/>
            <person name="Stolte C."/>
            <person name="Sykes S."/>
            <person name="Wortman J."/>
            <person name="Nusbaum C."/>
            <person name="Birren B."/>
        </authorList>
    </citation>
    <scope>NUCLEOTIDE SEQUENCE [LARGE SCALE GENOMIC DNA]</scope>
    <source>
        <strain evidence="3">ATCC 29453</strain>
        <strain evidence="3">ATCC 29453</strain>
    </source>
</reference>
<reference evidence="3" key="1">
    <citation type="submission" date="2010-03" db="EMBL/GenBank/DDBJ databases">
        <authorList>
            <consortium name="The Broad Institute Genome Sequencing Platform"/>
            <person name="Ward D."/>
            <person name="Earl A."/>
            <person name="Feldgarden M."/>
            <person name="Gevers D."/>
            <person name="Young S."/>
            <person name="Zeng Q."/>
            <person name="Koehrsen M."/>
            <person name="Alvarado L."/>
            <person name="Berlin A.M."/>
            <person name="Borenstein D."/>
            <person name="Chapman S.B."/>
            <person name="Chen Z."/>
            <person name="Engels R."/>
            <person name="Freedman E."/>
            <person name="Gellesch M."/>
            <person name="Goldberg J."/>
            <person name="Griggs A."/>
            <person name="Gujja S."/>
            <person name="Heilman E.R."/>
            <person name="Heiman D.I."/>
            <person name="Hepburn T.A."/>
            <person name="Howarth C."/>
            <person name="Jen D."/>
            <person name="Larson L."/>
            <person name="Mehta T."/>
            <person name="Park D."/>
            <person name="Pearson M."/>
            <person name="Richards J."/>
            <person name="Roberts A."/>
            <person name="Saif S."/>
            <person name="Shea T.D."/>
            <person name="Shenoy N."/>
            <person name="Sisk P."/>
            <person name="Stolte C."/>
            <person name="Sykes S.N."/>
            <person name="Walk T."/>
            <person name="White J."/>
            <person name="Yandava C."/>
            <person name="Izard J."/>
            <person name="Baranova O.V."/>
            <person name="Blanton J.M."/>
            <person name="Tanner A.C."/>
            <person name="Dewhirst F."/>
            <person name="Haas B."/>
            <person name="Nusbaum C."/>
            <person name="Birren B."/>
        </authorList>
    </citation>
    <scope>NUCLEOTIDE SEQUENCE [LARGE SCALE GENOMIC DNA]</scope>
    <source>
        <strain evidence="3">ATCC 29453</strain>
        <strain evidence="3">ATCC 29453</strain>
    </source>
</reference>
<feature type="domain" description="Inositolphosphotransferase Aur1/Ipt1" evidence="2">
    <location>
        <begin position="56"/>
        <end position="180"/>
    </location>
</feature>
<sequence>MTQSSAFTIKLILLFTLLFTICYGGSSLINTLFPRETFSPALDFEQYLPIHGQWVWVYFSLPVALMVTIWRLGWYEKWRFFVVLCGELFSGCLIFLLFPMKLSFHAQATDAVRIAHIIGMTHNYLPSLHAAFAWTLALAWQHEKWTMRLLAWIYAWAVVISTVAIQAHHIADAVSGCLLADVWWRVLSRYDYQINIPKFLTSSIIKTRSTSR</sequence>
<keyword evidence="1" id="KW-0812">Transmembrane</keyword>
<protein>
    <recommendedName>
        <fullName evidence="2">Inositolphosphotransferase Aur1/Ipt1 domain-containing protein</fullName>
    </recommendedName>
</protein>
<dbReference type="AlphaFoldDB" id="V9HK16"/>
<dbReference type="EMBL" id="ADCY02000054">
    <property type="protein sequence ID" value="EFG30108.2"/>
    <property type="molecule type" value="Genomic_DNA"/>
</dbReference>
<feature type="transmembrane region" description="Helical" evidence="1">
    <location>
        <begin position="12"/>
        <end position="33"/>
    </location>
</feature>
<dbReference type="Pfam" id="PF14378">
    <property type="entry name" value="PAP2_3"/>
    <property type="match status" value="1"/>
</dbReference>
<dbReference type="HOGENOM" id="CLU_1299043_0_0_4"/>
<feature type="transmembrane region" description="Helical" evidence="1">
    <location>
        <begin position="53"/>
        <end position="73"/>
    </location>
</feature>
<evidence type="ECO:0000256" key="1">
    <source>
        <dbReference type="SAM" id="Phobius"/>
    </source>
</evidence>
<proteinExistence type="predicted"/>
<keyword evidence="1" id="KW-1133">Transmembrane helix</keyword>
<gene>
    <name evidence="3" type="ORF">HMPREF9021_02013</name>
</gene>